<proteinExistence type="predicted"/>
<feature type="compositionally biased region" description="Polar residues" evidence="1">
    <location>
        <begin position="147"/>
        <end position="159"/>
    </location>
</feature>
<name>A0ABM4WR22_COFAR</name>
<dbReference type="Proteomes" id="UP001652660">
    <property type="component" value="Chromosome 2e"/>
</dbReference>
<sequence>MLKIVLFFHFSFFNFHSHCLSLSLPLCPLGIRSRRLRIMSSYSWLYIIFHRLLPALDDRKKYSRIALEKIRGLPQVKLEPVMMSETFVIDNNEVSVHLNDRIPAEIAENFKEFFPEDGDLSLEEVLLQQESAFQYIQANGKNKDKTSNNGQTSNRSQPIVQEGECSSGATDQLQSATDEALARALQEYFYINEPNGTVAESREPTPSETPVRVTNHSLRQDDIDPDNMTYEELQSLGEAVGHESKGLSEVLIARLPTFKYKTGLFSKKRKKEIAPSAKRRSEKINWPKTTKRREVSGLCYWRVYSCSLTTLEFWCKTGNDLLLLRLEVLY</sequence>
<keyword evidence="3" id="KW-1185">Reference proteome</keyword>
<feature type="signal peptide" evidence="2">
    <location>
        <begin position="1"/>
        <end position="21"/>
    </location>
</feature>
<dbReference type="RefSeq" id="XP_071934226.1">
    <property type="nucleotide sequence ID" value="XM_072078125.1"/>
</dbReference>
<evidence type="ECO:0000256" key="1">
    <source>
        <dbReference type="SAM" id="MobiDB-lite"/>
    </source>
</evidence>
<organism evidence="3 4">
    <name type="scientific">Coffea arabica</name>
    <name type="common">Arabian coffee</name>
    <dbReference type="NCBI Taxonomy" id="13443"/>
    <lineage>
        <taxon>Eukaryota</taxon>
        <taxon>Viridiplantae</taxon>
        <taxon>Streptophyta</taxon>
        <taxon>Embryophyta</taxon>
        <taxon>Tracheophyta</taxon>
        <taxon>Spermatophyta</taxon>
        <taxon>Magnoliopsida</taxon>
        <taxon>eudicotyledons</taxon>
        <taxon>Gunneridae</taxon>
        <taxon>Pentapetalae</taxon>
        <taxon>asterids</taxon>
        <taxon>lamiids</taxon>
        <taxon>Gentianales</taxon>
        <taxon>Rubiaceae</taxon>
        <taxon>Ixoroideae</taxon>
        <taxon>Gardenieae complex</taxon>
        <taxon>Bertiereae - Coffeeae clade</taxon>
        <taxon>Coffeeae</taxon>
        <taxon>Coffea</taxon>
    </lineage>
</organism>
<protein>
    <submittedName>
        <fullName evidence="4">Uncharacterized protein isoform X1</fullName>
    </submittedName>
</protein>
<dbReference type="InterPro" id="IPR033276">
    <property type="entry name" value="BB"/>
</dbReference>
<dbReference type="PANTHER" id="PTHR46400:SF14">
    <property type="entry name" value="E3 UBIQUITIN LIGASE BIG BROTHER-LIKE"/>
    <property type="match status" value="1"/>
</dbReference>
<keyword evidence="2" id="KW-0732">Signal</keyword>
<reference evidence="4" key="1">
    <citation type="submission" date="2025-08" db="UniProtKB">
        <authorList>
            <consortium name="RefSeq"/>
        </authorList>
    </citation>
    <scope>IDENTIFICATION</scope>
    <source>
        <tissue evidence="4">Leaves</tissue>
    </source>
</reference>
<evidence type="ECO:0000256" key="2">
    <source>
        <dbReference type="SAM" id="SignalP"/>
    </source>
</evidence>
<dbReference type="GeneID" id="113730103"/>
<feature type="chain" id="PRO_5045153524" evidence="2">
    <location>
        <begin position="22"/>
        <end position="330"/>
    </location>
</feature>
<gene>
    <name evidence="4" type="primary">LOC113730103</name>
</gene>
<dbReference type="PANTHER" id="PTHR46400">
    <property type="entry name" value="RING/U-BOX SUPERFAMILY PROTEIN"/>
    <property type="match status" value="1"/>
</dbReference>
<feature type="region of interest" description="Disordered" evidence="1">
    <location>
        <begin position="138"/>
        <end position="174"/>
    </location>
</feature>
<accession>A0ABM4WR22</accession>
<evidence type="ECO:0000313" key="4">
    <source>
        <dbReference type="RefSeq" id="XP_071934226.1"/>
    </source>
</evidence>
<evidence type="ECO:0000313" key="3">
    <source>
        <dbReference type="Proteomes" id="UP001652660"/>
    </source>
</evidence>